<feature type="transmembrane region" description="Helical" evidence="10">
    <location>
        <begin position="182"/>
        <end position="201"/>
    </location>
</feature>
<reference evidence="11 12" key="1">
    <citation type="journal article" date="2017" name="Nat. Ecol. Evol.">
        <title>Scallop genome provides insights into evolution of bilaterian karyotype and development.</title>
        <authorList>
            <person name="Wang S."/>
            <person name="Zhang J."/>
            <person name="Jiao W."/>
            <person name="Li J."/>
            <person name="Xun X."/>
            <person name="Sun Y."/>
            <person name="Guo X."/>
            <person name="Huan P."/>
            <person name="Dong B."/>
            <person name="Zhang L."/>
            <person name="Hu X."/>
            <person name="Sun X."/>
            <person name="Wang J."/>
            <person name="Zhao C."/>
            <person name="Wang Y."/>
            <person name="Wang D."/>
            <person name="Huang X."/>
            <person name="Wang R."/>
            <person name="Lv J."/>
            <person name="Li Y."/>
            <person name="Zhang Z."/>
            <person name="Liu B."/>
            <person name="Lu W."/>
            <person name="Hui Y."/>
            <person name="Liang J."/>
            <person name="Zhou Z."/>
            <person name="Hou R."/>
            <person name="Li X."/>
            <person name="Liu Y."/>
            <person name="Li H."/>
            <person name="Ning X."/>
            <person name="Lin Y."/>
            <person name="Zhao L."/>
            <person name="Xing Q."/>
            <person name="Dou J."/>
            <person name="Li Y."/>
            <person name="Mao J."/>
            <person name="Guo H."/>
            <person name="Dou H."/>
            <person name="Li T."/>
            <person name="Mu C."/>
            <person name="Jiang W."/>
            <person name="Fu Q."/>
            <person name="Fu X."/>
            <person name="Miao Y."/>
            <person name="Liu J."/>
            <person name="Yu Q."/>
            <person name="Li R."/>
            <person name="Liao H."/>
            <person name="Li X."/>
            <person name="Kong Y."/>
            <person name="Jiang Z."/>
            <person name="Chourrout D."/>
            <person name="Li R."/>
            <person name="Bao Z."/>
        </authorList>
    </citation>
    <scope>NUCLEOTIDE SEQUENCE [LARGE SCALE GENOMIC DNA]</scope>
    <source>
        <strain evidence="11 12">PY_sf001</strain>
    </source>
</reference>
<dbReference type="Pfam" id="PF01151">
    <property type="entry name" value="ELO"/>
    <property type="match status" value="1"/>
</dbReference>
<feature type="transmembrane region" description="Helical" evidence="10">
    <location>
        <begin position="12"/>
        <end position="39"/>
    </location>
</feature>
<evidence type="ECO:0000256" key="4">
    <source>
        <dbReference type="ARBA" id="ARBA00022692"/>
    </source>
</evidence>
<keyword evidence="2 10" id="KW-0444">Lipid biosynthesis</keyword>
<evidence type="ECO:0000256" key="3">
    <source>
        <dbReference type="ARBA" id="ARBA00022679"/>
    </source>
</evidence>
<comment type="caution">
    <text evidence="10">Lacks conserved residue(s) required for the propagation of feature annotation.</text>
</comment>
<evidence type="ECO:0000256" key="5">
    <source>
        <dbReference type="ARBA" id="ARBA00022832"/>
    </source>
</evidence>
<organism evidence="11 12">
    <name type="scientific">Mizuhopecten yessoensis</name>
    <name type="common">Japanese scallop</name>
    <name type="synonym">Patinopecten yessoensis</name>
    <dbReference type="NCBI Taxonomy" id="6573"/>
    <lineage>
        <taxon>Eukaryota</taxon>
        <taxon>Metazoa</taxon>
        <taxon>Spiralia</taxon>
        <taxon>Lophotrochozoa</taxon>
        <taxon>Mollusca</taxon>
        <taxon>Bivalvia</taxon>
        <taxon>Autobranchia</taxon>
        <taxon>Pteriomorphia</taxon>
        <taxon>Pectinida</taxon>
        <taxon>Pectinoidea</taxon>
        <taxon>Pectinidae</taxon>
        <taxon>Mizuhopecten</taxon>
    </lineage>
</organism>
<comment type="subcellular location">
    <subcellularLocation>
        <location evidence="1">Membrane</location>
        <topology evidence="1">Multi-pass membrane protein</topology>
    </subcellularLocation>
</comment>
<proteinExistence type="inferred from homology"/>
<evidence type="ECO:0000256" key="2">
    <source>
        <dbReference type="ARBA" id="ARBA00022516"/>
    </source>
</evidence>
<gene>
    <name evidence="11" type="ORF">KP79_PYT05424</name>
</gene>
<evidence type="ECO:0000256" key="8">
    <source>
        <dbReference type="ARBA" id="ARBA00023136"/>
    </source>
</evidence>
<evidence type="ECO:0000313" key="12">
    <source>
        <dbReference type="Proteomes" id="UP000242188"/>
    </source>
</evidence>
<evidence type="ECO:0000256" key="10">
    <source>
        <dbReference type="RuleBase" id="RU361115"/>
    </source>
</evidence>
<dbReference type="EMBL" id="NEDP02003741">
    <property type="protein sequence ID" value="OWF47968.1"/>
    <property type="molecule type" value="Genomic_DNA"/>
</dbReference>
<sequence>MENRPRYELRPYLVIWNATLGIFSIFGAVRVVPTLIYSAKYNGKEYTLCSSLDTMDVNEFWGCMFTFSKVLELGDTLFVVLRKQKLIFLHWYHHTTVLVYVWYLSPHTPGFAQWFMGMNFTVHSIMYNYYALRAMKFHVPRFISMLITSLQLSQMICGFVLTCMAFQLNLKGVKCGDSYQQIMYGMMMYVSYFVLFANFFYKNYLAGKPKLSNAETSHRKKRS</sequence>
<keyword evidence="7 10" id="KW-0443">Lipid metabolism</keyword>
<keyword evidence="5 10" id="KW-0276">Fatty acid metabolism</keyword>
<dbReference type="OrthoDB" id="10259681at2759"/>
<keyword evidence="9 10" id="KW-0275">Fatty acid biosynthesis</keyword>
<dbReference type="InterPro" id="IPR002076">
    <property type="entry name" value="ELO_fam"/>
</dbReference>
<dbReference type="GO" id="GO:0030148">
    <property type="term" value="P:sphingolipid biosynthetic process"/>
    <property type="evidence" value="ECO:0007669"/>
    <property type="project" value="TreeGrafter"/>
</dbReference>
<dbReference type="GO" id="GO:0009922">
    <property type="term" value="F:fatty acid elongase activity"/>
    <property type="evidence" value="ECO:0007669"/>
    <property type="project" value="UniProtKB-EC"/>
</dbReference>
<accession>A0A210QGU6</accession>
<dbReference type="EC" id="2.3.1.199" evidence="10"/>
<keyword evidence="8 10" id="KW-0472">Membrane</keyword>
<keyword evidence="12" id="KW-1185">Reference proteome</keyword>
<dbReference type="Proteomes" id="UP000242188">
    <property type="component" value="Unassembled WGS sequence"/>
</dbReference>
<protein>
    <recommendedName>
        <fullName evidence="10">Elongation of very long chain fatty acids protein</fullName>
        <ecNumber evidence="10">2.3.1.199</ecNumber>
    </recommendedName>
    <alternativeName>
        <fullName evidence="10">Very-long-chain 3-oxoacyl-CoA synthase</fullName>
    </alternativeName>
</protein>
<dbReference type="GO" id="GO:0034626">
    <property type="term" value="P:fatty acid elongation, polyunsaturated fatty acid"/>
    <property type="evidence" value="ECO:0007669"/>
    <property type="project" value="TreeGrafter"/>
</dbReference>
<evidence type="ECO:0000256" key="7">
    <source>
        <dbReference type="ARBA" id="ARBA00023098"/>
    </source>
</evidence>
<comment type="similarity">
    <text evidence="10">Belongs to the ELO family.</text>
</comment>
<dbReference type="STRING" id="6573.A0A210QGU6"/>
<keyword evidence="4 10" id="KW-0812">Transmembrane</keyword>
<name>A0A210QGU6_MIZYE</name>
<dbReference type="AlphaFoldDB" id="A0A210QGU6"/>
<comment type="caution">
    <text evidence="11">The sequence shown here is derived from an EMBL/GenBank/DDBJ whole genome shotgun (WGS) entry which is preliminary data.</text>
</comment>
<evidence type="ECO:0000256" key="6">
    <source>
        <dbReference type="ARBA" id="ARBA00022989"/>
    </source>
</evidence>
<evidence type="ECO:0000256" key="1">
    <source>
        <dbReference type="ARBA" id="ARBA00004141"/>
    </source>
</evidence>
<keyword evidence="6 10" id="KW-1133">Transmembrane helix</keyword>
<evidence type="ECO:0000256" key="9">
    <source>
        <dbReference type="ARBA" id="ARBA00023160"/>
    </source>
</evidence>
<dbReference type="GO" id="GO:0034625">
    <property type="term" value="P:fatty acid elongation, monounsaturated fatty acid"/>
    <property type="evidence" value="ECO:0007669"/>
    <property type="project" value="TreeGrafter"/>
</dbReference>
<dbReference type="PANTHER" id="PTHR11157:SF17">
    <property type="entry name" value="ELONGATION OF VERY LONG CHAIN FATTY ACIDS PROTEIN 6"/>
    <property type="match status" value="1"/>
</dbReference>
<feature type="transmembrane region" description="Helical" evidence="10">
    <location>
        <begin position="142"/>
        <end position="170"/>
    </location>
</feature>
<dbReference type="GO" id="GO:0019367">
    <property type="term" value="P:fatty acid elongation, saturated fatty acid"/>
    <property type="evidence" value="ECO:0007669"/>
    <property type="project" value="TreeGrafter"/>
</dbReference>
<evidence type="ECO:0000313" key="11">
    <source>
        <dbReference type="EMBL" id="OWF47968.1"/>
    </source>
</evidence>
<comment type="catalytic activity">
    <reaction evidence="10">
        <text>a very-long-chain acyl-CoA + malonyl-CoA + H(+) = a very-long-chain 3-oxoacyl-CoA + CO2 + CoA</text>
        <dbReference type="Rhea" id="RHEA:32727"/>
        <dbReference type="ChEBI" id="CHEBI:15378"/>
        <dbReference type="ChEBI" id="CHEBI:16526"/>
        <dbReference type="ChEBI" id="CHEBI:57287"/>
        <dbReference type="ChEBI" id="CHEBI:57384"/>
        <dbReference type="ChEBI" id="CHEBI:90725"/>
        <dbReference type="ChEBI" id="CHEBI:90736"/>
        <dbReference type="EC" id="2.3.1.199"/>
    </reaction>
</comment>
<dbReference type="PANTHER" id="PTHR11157">
    <property type="entry name" value="FATTY ACID ACYL TRANSFERASE-RELATED"/>
    <property type="match status" value="1"/>
</dbReference>
<keyword evidence="3 10" id="KW-0808">Transferase</keyword>
<dbReference type="InterPro" id="IPR030457">
    <property type="entry name" value="ELO_CS"/>
</dbReference>
<dbReference type="GO" id="GO:0005789">
    <property type="term" value="C:endoplasmic reticulum membrane"/>
    <property type="evidence" value="ECO:0007669"/>
    <property type="project" value="TreeGrafter"/>
</dbReference>
<dbReference type="PROSITE" id="PS01188">
    <property type="entry name" value="ELO"/>
    <property type="match status" value="1"/>
</dbReference>
<feature type="transmembrane region" description="Helical" evidence="10">
    <location>
        <begin position="111"/>
        <end position="130"/>
    </location>
</feature>
<dbReference type="GO" id="GO:0042761">
    <property type="term" value="P:very long-chain fatty acid biosynthetic process"/>
    <property type="evidence" value="ECO:0007669"/>
    <property type="project" value="TreeGrafter"/>
</dbReference>